<keyword evidence="1" id="KW-0812">Transmembrane</keyword>
<dbReference type="Proteomes" id="UP000683511">
    <property type="component" value="Chromosome"/>
</dbReference>
<proteinExistence type="predicted"/>
<gene>
    <name evidence="2" type="ORF">B6N60_04449</name>
</gene>
<feature type="transmembrane region" description="Helical" evidence="1">
    <location>
        <begin position="17"/>
        <end position="35"/>
    </location>
</feature>
<reference evidence="2" key="1">
    <citation type="submission" date="2017-04" db="EMBL/GenBank/DDBJ databases">
        <title>Genome deletions in a multicellular cyanobacterial endosymbiont for morphological adaptation in marine diatoms.</title>
        <authorList>
            <person name="Wang Y."/>
            <person name="Gao H."/>
            <person name="Li R."/>
            <person name="Xu X."/>
        </authorList>
    </citation>
    <scope>NUCLEOTIDE SEQUENCE</scope>
    <source>
        <strain evidence="2">FACHB 800</strain>
    </source>
</reference>
<evidence type="ECO:0000313" key="3">
    <source>
        <dbReference type="Proteomes" id="UP000683511"/>
    </source>
</evidence>
<name>A0A975TBN6_9NOST</name>
<sequence>MFSQGAGPITKQTIHRLTVVVMLLSEAMILVVVLTP</sequence>
<evidence type="ECO:0000313" key="2">
    <source>
        <dbReference type="EMBL" id="QXE25729.1"/>
    </source>
</evidence>
<keyword evidence="1" id="KW-1133">Transmembrane helix</keyword>
<evidence type="ECO:0000256" key="1">
    <source>
        <dbReference type="SAM" id="Phobius"/>
    </source>
</evidence>
<keyword evidence="3" id="KW-1185">Reference proteome</keyword>
<organism evidence="2 3">
    <name type="scientific">Richelia sinica FACHB-800</name>
    <dbReference type="NCBI Taxonomy" id="1357546"/>
    <lineage>
        <taxon>Bacteria</taxon>
        <taxon>Bacillati</taxon>
        <taxon>Cyanobacteriota</taxon>
        <taxon>Cyanophyceae</taxon>
        <taxon>Nostocales</taxon>
        <taxon>Nostocaceae</taxon>
        <taxon>Richelia</taxon>
    </lineage>
</organism>
<accession>A0A975TBN6</accession>
<dbReference type="KEGG" id="rsin:B6N60_04449"/>
<dbReference type="AlphaFoldDB" id="A0A975TBN6"/>
<protein>
    <submittedName>
        <fullName evidence="2">Uncharacterized protein</fullName>
    </submittedName>
</protein>
<dbReference type="EMBL" id="CP021056">
    <property type="protein sequence ID" value="QXE25729.1"/>
    <property type="molecule type" value="Genomic_DNA"/>
</dbReference>
<keyword evidence="1" id="KW-0472">Membrane</keyword>